<dbReference type="CDD" id="cd17574">
    <property type="entry name" value="REC_OmpR"/>
    <property type="match status" value="1"/>
</dbReference>
<protein>
    <recommendedName>
        <fullName evidence="1">Stage 0 sporulation protein A homolog</fullName>
    </recommendedName>
</protein>
<evidence type="ECO:0000313" key="13">
    <source>
        <dbReference type="Proteomes" id="UP000292927"/>
    </source>
</evidence>
<dbReference type="Proteomes" id="UP000292927">
    <property type="component" value="Unassembled WGS sequence"/>
</dbReference>
<dbReference type="FunFam" id="3.40.50.2300:FF:000001">
    <property type="entry name" value="DNA-binding response regulator PhoB"/>
    <property type="match status" value="1"/>
</dbReference>
<dbReference type="PANTHER" id="PTHR48111">
    <property type="entry name" value="REGULATOR OF RPOS"/>
    <property type="match status" value="1"/>
</dbReference>
<feature type="domain" description="Response regulatory" evidence="10">
    <location>
        <begin position="3"/>
        <end position="115"/>
    </location>
</feature>
<comment type="caution">
    <text evidence="12">The sequence shown here is derived from an EMBL/GenBank/DDBJ whole genome shotgun (WGS) entry which is preliminary data.</text>
</comment>
<dbReference type="GO" id="GO:0000976">
    <property type="term" value="F:transcription cis-regulatory region binding"/>
    <property type="evidence" value="ECO:0007669"/>
    <property type="project" value="TreeGrafter"/>
</dbReference>
<feature type="DNA-binding region" description="OmpR/PhoB-type" evidence="9">
    <location>
        <begin position="122"/>
        <end position="217"/>
    </location>
</feature>
<evidence type="ECO:0000256" key="1">
    <source>
        <dbReference type="ARBA" id="ARBA00018672"/>
    </source>
</evidence>
<sequence length="219" mass="25046">MNRILIVEDEKPISRLIEYSLSGAGYQCVCAYDGAEAAILLEQQNFDMVLLDIMLPEISGFELMEYIRPTGVPVIFLTAKSDVKDRIKGLRLGADDYLGKPFEIMELLARVETVLRRCHKLDSSLSMDGVEVDLLSRTVTKDGDAVSLTQKEYGILVLFLQNPGIALFRERIYEQVWGGEYQGDSRTVDLHVQRMRRKLSWENKIVPVYKVGYRLEVHR</sequence>
<dbReference type="GO" id="GO:0005829">
    <property type="term" value="C:cytosol"/>
    <property type="evidence" value="ECO:0007669"/>
    <property type="project" value="TreeGrafter"/>
</dbReference>
<keyword evidence="2 8" id="KW-0597">Phosphoprotein</keyword>
<dbReference type="PROSITE" id="PS50110">
    <property type="entry name" value="RESPONSE_REGULATORY"/>
    <property type="match status" value="1"/>
</dbReference>
<dbReference type="Pfam" id="PF00486">
    <property type="entry name" value="Trans_reg_C"/>
    <property type="match status" value="1"/>
</dbReference>
<dbReference type="GO" id="GO:0006355">
    <property type="term" value="P:regulation of DNA-templated transcription"/>
    <property type="evidence" value="ECO:0007669"/>
    <property type="project" value="InterPro"/>
</dbReference>
<proteinExistence type="predicted"/>
<feature type="modified residue" description="4-aspartylphosphate" evidence="8">
    <location>
        <position position="52"/>
    </location>
</feature>
<dbReference type="AlphaFoldDB" id="A0A4Q7PK23"/>
<name>A0A4Q7PK23_9FIRM</name>
<evidence type="ECO:0000256" key="2">
    <source>
        <dbReference type="ARBA" id="ARBA00022553"/>
    </source>
</evidence>
<dbReference type="PANTHER" id="PTHR48111:SF40">
    <property type="entry name" value="PHOSPHATE REGULON TRANSCRIPTIONAL REGULATORY PROTEIN PHOB"/>
    <property type="match status" value="1"/>
</dbReference>
<dbReference type="Gene3D" id="6.10.250.690">
    <property type="match status" value="1"/>
</dbReference>
<dbReference type="SUPFAM" id="SSF52172">
    <property type="entry name" value="CheY-like"/>
    <property type="match status" value="1"/>
</dbReference>
<evidence type="ECO:0000313" key="12">
    <source>
        <dbReference type="EMBL" id="RZT00419.1"/>
    </source>
</evidence>
<evidence type="ECO:0000256" key="3">
    <source>
        <dbReference type="ARBA" id="ARBA00023012"/>
    </source>
</evidence>
<dbReference type="RefSeq" id="WP_130435035.1">
    <property type="nucleotide sequence ID" value="NZ_SGXF01000003.1"/>
</dbReference>
<keyword evidence="13" id="KW-1185">Reference proteome</keyword>
<dbReference type="SMART" id="SM00862">
    <property type="entry name" value="Trans_reg_C"/>
    <property type="match status" value="1"/>
</dbReference>
<evidence type="ECO:0000259" key="11">
    <source>
        <dbReference type="PROSITE" id="PS51755"/>
    </source>
</evidence>
<dbReference type="InterPro" id="IPR001789">
    <property type="entry name" value="Sig_transdc_resp-reg_receiver"/>
</dbReference>
<dbReference type="InterPro" id="IPR011006">
    <property type="entry name" value="CheY-like_superfamily"/>
</dbReference>
<gene>
    <name evidence="12" type="ORF">EV209_1728</name>
</gene>
<dbReference type="CDD" id="cd00383">
    <property type="entry name" value="trans_reg_C"/>
    <property type="match status" value="1"/>
</dbReference>
<keyword evidence="3" id="KW-0902">Two-component regulatory system</keyword>
<accession>A0A4Q7PK23</accession>
<dbReference type="OrthoDB" id="9778712at2"/>
<dbReference type="EMBL" id="SGXF01000003">
    <property type="protein sequence ID" value="RZT00419.1"/>
    <property type="molecule type" value="Genomic_DNA"/>
</dbReference>
<dbReference type="GO" id="GO:0000156">
    <property type="term" value="F:phosphorelay response regulator activity"/>
    <property type="evidence" value="ECO:0007669"/>
    <property type="project" value="TreeGrafter"/>
</dbReference>
<evidence type="ECO:0000256" key="7">
    <source>
        <dbReference type="ARBA" id="ARBA00024867"/>
    </source>
</evidence>
<dbReference type="Gene3D" id="1.10.10.10">
    <property type="entry name" value="Winged helix-like DNA-binding domain superfamily/Winged helix DNA-binding domain"/>
    <property type="match status" value="1"/>
</dbReference>
<evidence type="ECO:0000256" key="8">
    <source>
        <dbReference type="PROSITE-ProRule" id="PRU00169"/>
    </source>
</evidence>
<comment type="function">
    <text evidence="7">May play the central regulatory role in sporulation. It may be an element of the effector pathway responsible for the activation of sporulation genes in response to nutritional stress. Spo0A may act in concert with spo0H (a sigma factor) to control the expression of some genes that are critical to the sporulation process.</text>
</comment>
<keyword evidence="4" id="KW-0805">Transcription regulation</keyword>
<evidence type="ECO:0000256" key="4">
    <source>
        <dbReference type="ARBA" id="ARBA00023015"/>
    </source>
</evidence>
<organism evidence="12 13">
    <name type="scientific">Cuneatibacter caecimuris</name>
    <dbReference type="NCBI Taxonomy" id="1796618"/>
    <lineage>
        <taxon>Bacteria</taxon>
        <taxon>Bacillati</taxon>
        <taxon>Bacillota</taxon>
        <taxon>Clostridia</taxon>
        <taxon>Lachnospirales</taxon>
        <taxon>Lachnospiraceae</taxon>
        <taxon>Cuneatibacter</taxon>
    </lineage>
</organism>
<evidence type="ECO:0000256" key="6">
    <source>
        <dbReference type="ARBA" id="ARBA00023163"/>
    </source>
</evidence>
<dbReference type="InterPro" id="IPR036388">
    <property type="entry name" value="WH-like_DNA-bd_sf"/>
</dbReference>
<reference evidence="12 13" key="1">
    <citation type="submission" date="2019-02" db="EMBL/GenBank/DDBJ databases">
        <title>Genomic Encyclopedia of Type Strains, Phase IV (KMG-IV): sequencing the most valuable type-strain genomes for metagenomic binning, comparative biology and taxonomic classification.</title>
        <authorList>
            <person name="Goeker M."/>
        </authorList>
    </citation>
    <scope>NUCLEOTIDE SEQUENCE [LARGE SCALE GENOMIC DNA]</scope>
    <source>
        <strain evidence="12 13">DSM 29486</strain>
    </source>
</reference>
<dbReference type="GO" id="GO:0032993">
    <property type="term" value="C:protein-DNA complex"/>
    <property type="evidence" value="ECO:0007669"/>
    <property type="project" value="TreeGrafter"/>
</dbReference>
<dbReference type="SMART" id="SM00448">
    <property type="entry name" value="REC"/>
    <property type="match status" value="1"/>
</dbReference>
<keyword evidence="5 9" id="KW-0238">DNA-binding</keyword>
<evidence type="ECO:0000259" key="10">
    <source>
        <dbReference type="PROSITE" id="PS50110"/>
    </source>
</evidence>
<keyword evidence="6" id="KW-0804">Transcription</keyword>
<evidence type="ECO:0000256" key="5">
    <source>
        <dbReference type="ARBA" id="ARBA00023125"/>
    </source>
</evidence>
<dbReference type="Pfam" id="PF00072">
    <property type="entry name" value="Response_reg"/>
    <property type="match status" value="1"/>
</dbReference>
<dbReference type="InterPro" id="IPR001867">
    <property type="entry name" value="OmpR/PhoB-type_DNA-bd"/>
</dbReference>
<evidence type="ECO:0000256" key="9">
    <source>
        <dbReference type="PROSITE-ProRule" id="PRU01091"/>
    </source>
</evidence>
<feature type="domain" description="OmpR/PhoB-type" evidence="11">
    <location>
        <begin position="122"/>
        <end position="217"/>
    </location>
</feature>
<dbReference type="PROSITE" id="PS51755">
    <property type="entry name" value="OMPR_PHOB"/>
    <property type="match status" value="1"/>
</dbReference>
<dbReference type="Gene3D" id="3.40.50.2300">
    <property type="match status" value="1"/>
</dbReference>
<dbReference type="InterPro" id="IPR039420">
    <property type="entry name" value="WalR-like"/>
</dbReference>